<name>A0ABX7F408_9HYPH</name>
<protein>
    <submittedName>
        <fullName evidence="2">Class I SAM-dependent methyltransferase</fullName>
    </submittedName>
</protein>
<dbReference type="Gene3D" id="3.40.50.150">
    <property type="entry name" value="Vaccinia Virus protein VP39"/>
    <property type="match status" value="1"/>
</dbReference>
<dbReference type="PANTHER" id="PTHR43861">
    <property type="entry name" value="TRANS-ACONITATE 2-METHYLTRANSFERASE-RELATED"/>
    <property type="match status" value="1"/>
</dbReference>
<dbReference type="EMBL" id="CP032406">
    <property type="protein sequence ID" value="QRF54452.1"/>
    <property type="molecule type" value="Genomic_DNA"/>
</dbReference>
<reference evidence="2 3" key="1">
    <citation type="submission" date="2018-09" db="EMBL/GenBank/DDBJ databases">
        <title>Rhizobium sp. MAE2-X.</title>
        <authorList>
            <person name="Lee Y."/>
            <person name="Jeon C.O."/>
        </authorList>
    </citation>
    <scope>NUCLEOTIDE SEQUENCE [LARGE SCALE GENOMIC DNA]</scope>
    <source>
        <strain evidence="2 3">MAE2-X</strain>
        <plasmid evidence="2 3">p1</plasmid>
    </source>
</reference>
<geneLocation type="plasmid" evidence="2 3">
    <name>p1</name>
</geneLocation>
<keyword evidence="2" id="KW-0489">Methyltransferase</keyword>
<sequence length="367" mass="40686">MERLHFGSNERYLAIEAAVHLARYSMARPFAAGKRVLDIACGEGYGAYALATRWNAAHVTALDIAPEAIASAKLNFSTSNIKFDVASAYDLSKIFPENSFDLIVSFETIEHLEDPELFLMQVKKVAAPDATIIISCPNDPRHYEEGDEGNPFHMRTFTSSEFFGLVDSILGPARRRFIGTPVTGFGNYAIGTEGLKVGHNPVDMVRGDLLPGVAALMVAPDDVLEMDSSSYYVGIWGNTDVNDEDQNVTIYPCDLRSAAQADLADEVGRLRTQLWDLRRTHEMSEKAENLESMHRSLRAAALRTQALLAENALAKESIRELTARATESEATLAAVPWRMVGVYRRVHRVIPKRVLKFAANLIDKARR</sequence>
<evidence type="ECO:0000259" key="1">
    <source>
        <dbReference type="Pfam" id="PF13847"/>
    </source>
</evidence>
<dbReference type="GO" id="GO:0032259">
    <property type="term" value="P:methylation"/>
    <property type="evidence" value="ECO:0007669"/>
    <property type="project" value="UniProtKB-KW"/>
</dbReference>
<keyword evidence="2" id="KW-0808">Transferase</keyword>
<dbReference type="InterPro" id="IPR025714">
    <property type="entry name" value="Methyltranfer_dom"/>
</dbReference>
<keyword evidence="3" id="KW-1185">Reference proteome</keyword>
<dbReference type="GO" id="GO:0008168">
    <property type="term" value="F:methyltransferase activity"/>
    <property type="evidence" value="ECO:0007669"/>
    <property type="project" value="UniProtKB-KW"/>
</dbReference>
<accession>A0ABX7F408</accession>
<dbReference type="Proteomes" id="UP000596351">
    <property type="component" value="Plasmid p1"/>
</dbReference>
<proteinExistence type="predicted"/>
<dbReference type="Pfam" id="PF13847">
    <property type="entry name" value="Methyltransf_31"/>
    <property type="match status" value="1"/>
</dbReference>
<dbReference type="SUPFAM" id="SSF53335">
    <property type="entry name" value="S-adenosyl-L-methionine-dependent methyltransferases"/>
    <property type="match status" value="1"/>
</dbReference>
<organism evidence="2 3">
    <name type="scientific">Rhizobium rosettiformans</name>
    <dbReference type="NCBI Taxonomy" id="1368430"/>
    <lineage>
        <taxon>Bacteria</taxon>
        <taxon>Pseudomonadati</taxon>
        <taxon>Pseudomonadota</taxon>
        <taxon>Alphaproteobacteria</taxon>
        <taxon>Hyphomicrobiales</taxon>
        <taxon>Rhizobiaceae</taxon>
        <taxon>Rhizobium/Agrobacterium group</taxon>
        <taxon>Rhizobium</taxon>
    </lineage>
</organism>
<keyword evidence="2" id="KW-0614">Plasmid</keyword>
<evidence type="ECO:0000313" key="2">
    <source>
        <dbReference type="EMBL" id="QRF54452.1"/>
    </source>
</evidence>
<evidence type="ECO:0000313" key="3">
    <source>
        <dbReference type="Proteomes" id="UP000596351"/>
    </source>
</evidence>
<dbReference type="CDD" id="cd02440">
    <property type="entry name" value="AdoMet_MTases"/>
    <property type="match status" value="1"/>
</dbReference>
<gene>
    <name evidence="2" type="ORF">D4A92_23380</name>
</gene>
<dbReference type="InterPro" id="IPR029063">
    <property type="entry name" value="SAM-dependent_MTases_sf"/>
</dbReference>
<feature type="domain" description="Methyltransferase" evidence="1">
    <location>
        <begin position="32"/>
        <end position="138"/>
    </location>
</feature>